<evidence type="ECO:0000313" key="1">
    <source>
        <dbReference type="EMBL" id="MCV9929939.1"/>
    </source>
</evidence>
<gene>
    <name evidence="1" type="ORF">OIU83_19925</name>
</gene>
<accession>A0A9X3C576</accession>
<organism evidence="1 2">
    <name type="scientific">Flavobacterium shii</name>
    <dbReference type="NCBI Taxonomy" id="2987687"/>
    <lineage>
        <taxon>Bacteria</taxon>
        <taxon>Pseudomonadati</taxon>
        <taxon>Bacteroidota</taxon>
        <taxon>Flavobacteriia</taxon>
        <taxon>Flavobacteriales</taxon>
        <taxon>Flavobacteriaceae</taxon>
        <taxon>Flavobacterium</taxon>
    </lineage>
</organism>
<comment type="caution">
    <text evidence="1">The sequence shown here is derived from an EMBL/GenBank/DDBJ whole genome shotgun (WGS) entry which is preliminary data.</text>
</comment>
<keyword evidence="2" id="KW-1185">Reference proteome</keyword>
<reference evidence="1" key="1">
    <citation type="submission" date="2022-10" db="EMBL/GenBank/DDBJ databases">
        <title>Two novel species of Flavobacterium.</title>
        <authorList>
            <person name="Liu Q."/>
            <person name="Xin Y.-H."/>
        </authorList>
    </citation>
    <scope>NUCLEOTIDE SEQUENCE</scope>
    <source>
        <strain evidence="1">LS1R49</strain>
    </source>
</reference>
<dbReference type="EMBL" id="JAOZEW010000025">
    <property type="protein sequence ID" value="MCV9929939.1"/>
    <property type="molecule type" value="Genomic_DNA"/>
</dbReference>
<dbReference type="Proteomes" id="UP001151079">
    <property type="component" value="Unassembled WGS sequence"/>
</dbReference>
<sequence length="467" mass="49557">MKTKINSLTDLMTALNNNVPTNLEIQTSILCPYSIVLPVGFSITGTNKETAIISFNNSDGIGLTANNEITNLTIQANPNNRAIYTLSNHEDLGVLSLQNLTITGQVQILTRAGTNKTKLIADTIDIVACDARRYSEQPQKYGVNVYQGAFTVYNFNSAQDSVINATLTNISLGRKGAPVIGSGLFICGFGDNGGWVIADTITTGNIYSNGMLPYGQPDMITAAVFIVNGVKVKNITHKGETTTYGVNDMVLDTWGEVKKWIAEKPITSYGPSGIGFVNFGIVNEFEAKDKIETFGLGARGFNQYDGTITKATFHSIITHGNGSIGMQFSKAVGNIEVKNGIVTNGSEGQSLVKGVLIKLPADGISVKPGGEIKQLTVSGSITTYGNDVHSYNVEGGIVHEFHVKGDIIANGKDSIAVTVSNKGETPLANISAISKKGIAVQISNGKVTNRNGLVATGEKGNIIEDKK</sequence>
<protein>
    <submittedName>
        <fullName evidence="1">Uncharacterized protein</fullName>
    </submittedName>
</protein>
<dbReference type="RefSeq" id="WP_264208022.1">
    <property type="nucleotide sequence ID" value="NZ_JAOZEW010000025.1"/>
</dbReference>
<dbReference type="AlphaFoldDB" id="A0A9X3C576"/>
<name>A0A9X3C576_9FLAO</name>
<proteinExistence type="predicted"/>
<evidence type="ECO:0000313" key="2">
    <source>
        <dbReference type="Proteomes" id="UP001151079"/>
    </source>
</evidence>